<dbReference type="GO" id="GO:0015074">
    <property type="term" value="P:DNA integration"/>
    <property type="evidence" value="ECO:0007669"/>
    <property type="project" value="InterPro"/>
</dbReference>
<dbReference type="PROSITE" id="PS50994">
    <property type="entry name" value="INTEGRASE"/>
    <property type="match status" value="1"/>
</dbReference>
<sequence>ERPNQKWVTDVTEFKVQGMKLYLSPIMDLYNGEIVAYQIKRQPVFDLVGQMLEEAIKKLAPDERPMIHSDQGWQYQHENYRHMLEKHSLKQSMSRRGNCLDNAAMESFFGTLKSEFFYLNSFDSIENLEAGLVEYIQYYNEERIKLKLKGLSPVKYRERAQSAA</sequence>
<dbReference type="InterPro" id="IPR050900">
    <property type="entry name" value="Transposase_IS3/IS150/IS904"/>
</dbReference>
<dbReference type="InterPro" id="IPR001584">
    <property type="entry name" value="Integrase_cat-core"/>
</dbReference>
<dbReference type="EMBL" id="RXLZ01000015">
    <property type="protein sequence ID" value="RTQ90316.1"/>
    <property type="molecule type" value="Genomic_DNA"/>
</dbReference>
<dbReference type="InterPro" id="IPR012337">
    <property type="entry name" value="RNaseH-like_sf"/>
</dbReference>
<evidence type="ECO:0000313" key="3">
    <source>
        <dbReference type="Proteomes" id="UP000271705"/>
    </source>
</evidence>
<dbReference type="InterPro" id="IPR048020">
    <property type="entry name" value="Transpos_IS3"/>
</dbReference>
<dbReference type="Proteomes" id="UP000271705">
    <property type="component" value="Unassembled WGS sequence"/>
</dbReference>
<dbReference type="AlphaFoldDB" id="A0A3S0HIV5"/>
<dbReference type="PANTHER" id="PTHR46889">
    <property type="entry name" value="TRANSPOSASE INSF FOR INSERTION SEQUENCE IS3B-RELATED"/>
    <property type="match status" value="1"/>
</dbReference>
<dbReference type="Pfam" id="PF13333">
    <property type="entry name" value="rve_2"/>
    <property type="match status" value="1"/>
</dbReference>
<protein>
    <submittedName>
        <fullName evidence="2">IS3 family transposase</fullName>
    </submittedName>
</protein>
<dbReference type="PANTHER" id="PTHR46889:SF4">
    <property type="entry name" value="TRANSPOSASE INSO FOR INSERTION SEQUENCE ELEMENT IS911B-RELATED"/>
    <property type="match status" value="1"/>
</dbReference>
<dbReference type="InterPro" id="IPR036397">
    <property type="entry name" value="RNaseH_sf"/>
</dbReference>
<reference evidence="2 3" key="1">
    <citation type="submission" date="2018-12" db="EMBL/GenBank/DDBJ databases">
        <authorList>
            <person name="Kartti S."/>
            <person name="Manni A."/>
            <person name="Chemao El Fihri M.W."/>
            <person name="Laamarti M."/>
            <person name="Temsamani L."/>
            <person name="El Jamali J.E."/>
            <person name="Ouadghiri M."/>
            <person name="Ibrahimi A."/>
            <person name="Filati-Maltouf A."/>
        </authorList>
    </citation>
    <scope>NUCLEOTIDE SEQUENCE [LARGE SCALE GENOMIC DNA]</scope>
    <source>
        <strain evidence="2 3">MDMC339</strain>
    </source>
</reference>
<proteinExistence type="predicted"/>
<dbReference type="NCBIfam" id="NF033516">
    <property type="entry name" value="transpos_IS3"/>
    <property type="match status" value="1"/>
</dbReference>
<dbReference type="Gene3D" id="3.30.420.10">
    <property type="entry name" value="Ribonuclease H-like superfamily/Ribonuclease H"/>
    <property type="match status" value="1"/>
</dbReference>
<dbReference type="GO" id="GO:0003676">
    <property type="term" value="F:nucleic acid binding"/>
    <property type="evidence" value="ECO:0007669"/>
    <property type="project" value="InterPro"/>
</dbReference>
<comment type="caution">
    <text evidence="2">The sequence shown here is derived from an EMBL/GenBank/DDBJ whole genome shotgun (WGS) entry which is preliminary data.</text>
</comment>
<name>A0A3S0HIV5_STEMA</name>
<feature type="non-terminal residue" evidence="2">
    <location>
        <position position="1"/>
    </location>
</feature>
<dbReference type="RefSeq" id="WP_126928504.1">
    <property type="nucleotide sequence ID" value="NZ_RXLZ01000015.1"/>
</dbReference>
<evidence type="ECO:0000313" key="2">
    <source>
        <dbReference type="EMBL" id="RTQ90316.1"/>
    </source>
</evidence>
<dbReference type="Pfam" id="PF00665">
    <property type="entry name" value="rve"/>
    <property type="match status" value="1"/>
</dbReference>
<dbReference type="SUPFAM" id="SSF53098">
    <property type="entry name" value="Ribonuclease H-like"/>
    <property type="match status" value="1"/>
</dbReference>
<evidence type="ECO:0000259" key="1">
    <source>
        <dbReference type="PROSITE" id="PS50994"/>
    </source>
</evidence>
<accession>A0A3S0HIV5</accession>
<organism evidence="2 3">
    <name type="scientific">Stenotrophomonas maltophilia</name>
    <name type="common">Pseudomonas maltophilia</name>
    <name type="synonym">Xanthomonas maltophilia</name>
    <dbReference type="NCBI Taxonomy" id="40324"/>
    <lineage>
        <taxon>Bacteria</taxon>
        <taxon>Pseudomonadati</taxon>
        <taxon>Pseudomonadota</taxon>
        <taxon>Gammaproteobacteria</taxon>
        <taxon>Lysobacterales</taxon>
        <taxon>Lysobacteraceae</taxon>
        <taxon>Stenotrophomonas</taxon>
        <taxon>Stenotrophomonas maltophilia group</taxon>
    </lineage>
</organism>
<gene>
    <name evidence="2" type="ORF">EKL94_06795</name>
</gene>
<feature type="domain" description="Integrase catalytic" evidence="1">
    <location>
        <begin position="1"/>
        <end position="161"/>
    </location>
</feature>